<dbReference type="AlphaFoldDB" id="A0AAV8XZP4"/>
<proteinExistence type="predicted"/>
<organism evidence="1 2">
    <name type="scientific">Aromia moschata</name>
    <dbReference type="NCBI Taxonomy" id="1265417"/>
    <lineage>
        <taxon>Eukaryota</taxon>
        <taxon>Metazoa</taxon>
        <taxon>Ecdysozoa</taxon>
        <taxon>Arthropoda</taxon>
        <taxon>Hexapoda</taxon>
        <taxon>Insecta</taxon>
        <taxon>Pterygota</taxon>
        <taxon>Neoptera</taxon>
        <taxon>Endopterygota</taxon>
        <taxon>Coleoptera</taxon>
        <taxon>Polyphaga</taxon>
        <taxon>Cucujiformia</taxon>
        <taxon>Chrysomeloidea</taxon>
        <taxon>Cerambycidae</taxon>
        <taxon>Cerambycinae</taxon>
        <taxon>Callichromatini</taxon>
        <taxon>Aromia</taxon>
    </lineage>
</organism>
<evidence type="ECO:0000313" key="1">
    <source>
        <dbReference type="EMBL" id="KAJ8944201.1"/>
    </source>
</evidence>
<name>A0AAV8XZP4_9CUCU</name>
<protein>
    <submittedName>
        <fullName evidence="1">Uncharacterized protein</fullName>
    </submittedName>
</protein>
<reference evidence="1" key="1">
    <citation type="journal article" date="2023" name="Insect Mol. Biol.">
        <title>Genome sequencing provides insights into the evolution of gene families encoding plant cell wall-degrading enzymes in longhorned beetles.</title>
        <authorList>
            <person name="Shin N.R."/>
            <person name="Okamura Y."/>
            <person name="Kirsch R."/>
            <person name="Pauchet Y."/>
        </authorList>
    </citation>
    <scope>NUCLEOTIDE SEQUENCE</scope>
    <source>
        <strain evidence="1">AMC_N1</strain>
    </source>
</reference>
<dbReference type="Proteomes" id="UP001162162">
    <property type="component" value="Unassembled WGS sequence"/>
</dbReference>
<sequence>MRVLHTQRPQKTNVWAVIIQNRIVGPLFFDDTLNGAKYLRLLQHELMPKCEERHSLSEIDADGTVTLHKSERTTPTPVLGFRCRGARFSLKLGGYKIANKCETPHHIITDLSAMWDMPDIQNLISSKKHTPKIPRNLKKYCLARHFWIGIVEPFIIGRNLKSEKYFDLLRYHIILSCRLLLTGENNVFNQQLWFQQDGAPPHFAAKYKLTIFRTLDHYFFNVQCQTKYAVLTLFSDVLNTLYKNWFMCICLIVSMAAQLVPGKSIRVSTR</sequence>
<dbReference type="PANTHER" id="PTHR47326:SF1">
    <property type="entry name" value="HTH PSQ-TYPE DOMAIN-CONTAINING PROTEIN"/>
    <property type="match status" value="1"/>
</dbReference>
<gene>
    <name evidence="1" type="ORF">NQ318_014563</name>
</gene>
<accession>A0AAV8XZP4</accession>
<dbReference type="EMBL" id="JAPWTK010000263">
    <property type="protein sequence ID" value="KAJ8944201.1"/>
    <property type="molecule type" value="Genomic_DNA"/>
</dbReference>
<keyword evidence="2" id="KW-1185">Reference proteome</keyword>
<comment type="caution">
    <text evidence="1">The sequence shown here is derived from an EMBL/GenBank/DDBJ whole genome shotgun (WGS) entry which is preliminary data.</text>
</comment>
<evidence type="ECO:0000313" key="2">
    <source>
        <dbReference type="Proteomes" id="UP001162162"/>
    </source>
</evidence>
<dbReference type="PANTHER" id="PTHR47326">
    <property type="entry name" value="TRANSPOSABLE ELEMENT TC3 TRANSPOSASE-LIKE PROTEIN"/>
    <property type="match status" value="1"/>
</dbReference>